<evidence type="ECO:0000256" key="7">
    <source>
        <dbReference type="ARBA" id="ARBA00022723"/>
    </source>
</evidence>
<dbReference type="Pfam" id="PF04757">
    <property type="entry name" value="Pex2_Pex12"/>
    <property type="match status" value="1"/>
</dbReference>
<dbReference type="AlphaFoldDB" id="A0A7E5VPQ3"/>
<keyword evidence="5" id="KW-0813">Transport</keyword>
<dbReference type="CDD" id="cd16451">
    <property type="entry name" value="mRING_PEX12"/>
    <property type="match status" value="1"/>
</dbReference>
<dbReference type="SUPFAM" id="SSF57850">
    <property type="entry name" value="RING/U-box"/>
    <property type="match status" value="1"/>
</dbReference>
<dbReference type="InParanoid" id="A0A7E5VPQ3"/>
<name>A0A7E5VPQ3_TRINI</name>
<dbReference type="SMART" id="SM00184">
    <property type="entry name" value="RING"/>
    <property type="match status" value="1"/>
</dbReference>
<keyword evidence="7" id="KW-0479">Metal-binding</keyword>
<dbReference type="KEGG" id="tnl:113495631"/>
<dbReference type="Gene3D" id="3.30.40.10">
    <property type="entry name" value="Zinc/RING finger domain, C3HC4 (zinc finger)"/>
    <property type="match status" value="1"/>
</dbReference>
<dbReference type="PANTHER" id="PTHR12888:SF0">
    <property type="entry name" value="PEROXISOME ASSEMBLY PROTEIN 12"/>
    <property type="match status" value="1"/>
</dbReference>
<keyword evidence="17" id="KW-1185">Reference proteome</keyword>
<evidence type="ECO:0000313" key="18">
    <source>
        <dbReference type="RefSeq" id="XP_026730262.1"/>
    </source>
</evidence>
<protein>
    <recommendedName>
        <fullName evidence="4 15">Peroxisome assembly protein 12</fullName>
    </recommendedName>
    <alternativeName>
        <fullName evidence="14 15">Peroxin-12</fullName>
    </alternativeName>
</protein>
<evidence type="ECO:0000256" key="6">
    <source>
        <dbReference type="ARBA" id="ARBA00022692"/>
    </source>
</evidence>
<dbReference type="OrthoDB" id="107372at2759"/>
<dbReference type="PANTHER" id="PTHR12888">
    <property type="entry name" value="PEROXISOME ASSEMBLY PROTEIN 12 PEROXIN-12"/>
    <property type="match status" value="1"/>
</dbReference>
<proteinExistence type="inferred from homology"/>
<comment type="pathway">
    <text evidence="2">Protein modification; protein ubiquitination.</text>
</comment>
<evidence type="ECO:0000256" key="2">
    <source>
        <dbReference type="ARBA" id="ARBA00004906"/>
    </source>
</evidence>
<dbReference type="InterPro" id="IPR017375">
    <property type="entry name" value="PEX12"/>
</dbReference>
<dbReference type="GO" id="GO:0006513">
    <property type="term" value="P:protein monoubiquitination"/>
    <property type="evidence" value="ECO:0007669"/>
    <property type="project" value="TreeGrafter"/>
</dbReference>
<dbReference type="GO" id="GO:0005778">
    <property type="term" value="C:peroxisomal membrane"/>
    <property type="evidence" value="ECO:0007669"/>
    <property type="project" value="UniProtKB-SubCell"/>
</dbReference>
<evidence type="ECO:0000259" key="16">
    <source>
        <dbReference type="SMART" id="SM00184"/>
    </source>
</evidence>
<dbReference type="GeneID" id="113495631"/>
<keyword evidence="12 15" id="KW-0472">Membrane</keyword>
<dbReference type="InterPro" id="IPR013083">
    <property type="entry name" value="Znf_RING/FYVE/PHD"/>
</dbReference>
<evidence type="ECO:0000256" key="3">
    <source>
        <dbReference type="ARBA" id="ARBA00008704"/>
    </source>
</evidence>
<keyword evidence="10" id="KW-0653">Protein transport</keyword>
<keyword evidence="13 15" id="KW-0576">Peroxisome</keyword>
<dbReference type="FunCoup" id="A0A7E5VPQ3">
    <property type="interactions" value="1491"/>
</dbReference>
<evidence type="ECO:0000256" key="9">
    <source>
        <dbReference type="ARBA" id="ARBA00022833"/>
    </source>
</evidence>
<feature type="domain" description="RING-type" evidence="16">
    <location>
        <begin position="278"/>
        <end position="316"/>
    </location>
</feature>
<evidence type="ECO:0000256" key="8">
    <source>
        <dbReference type="ARBA" id="ARBA00022771"/>
    </source>
</evidence>
<comment type="function">
    <text evidence="15">Component of a retrotranslocation channel required for peroxisome organization by mediating export of the PEX5 receptor from peroxisomes to the cytosol, thereby promoting PEX5 recycling.</text>
</comment>
<comment type="subcellular location">
    <subcellularLocation>
        <location evidence="1">Peroxisome membrane</location>
        <topology evidence="1">Multi-pass membrane protein</topology>
    </subcellularLocation>
</comment>
<dbReference type="GO" id="GO:0016558">
    <property type="term" value="P:protein import into peroxisome matrix"/>
    <property type="evidence" value="ECO:0007669"/>
    <property type="project" value="UniProtKB-UniRule"/>
</dbReference>
<dbReference type="InterPro" id="IPR006845">
    <property type="entry name" value="Pex_N"/>
</dbReference>
<dbReference type="GO" id="GO:0004842">
    <property type="term" value="F:ubiquitin-protein transferase activity"/>
    <property type="evidence" value="ECO:0007669"/>
    <property type="project" value="TreeGrafter"/>
</dbReference>
<evidence type="ECO:0000256" key="15">
    <source>
        <dbReference type="PIRNR" id="PIRNR038074"/>
    </source>
</evidence>
<evidence type="ECO:0000256" key="1">
    <source>
        <dbReference type="ARBA" id="ARBA00004585"/>
    </source>
</evidence>
<evidence type="ECO:0000256" key="10">
    <source>
        <dbReference type="ARBA" id="ARBA00022927"/>
    </source>
</evidence>
<sequence>MAVYAAHLTRTLQGRPSLFQVTAQEALGSTVKPALQKVIEFLAATYPNKCGWCVDWYDELYLLFDGCLQYYYLKHYAASFSESFYGLLRVPVSSSSEFSSGQQLPLHLEKASLALLVLLPYIRDKVEKVVDRWREDNEEGRLGKSRADRARRVAVHSYAVVHTASACARLLVLARYACGARCATPALAALRLALRDAPPREDAGGWGDTLRHAVTGDIGSAVSSLPALGSLALRGAEWGAFCVQLLRWWSARADHQQALPTPPPPKREDQALRWKNKCPLCLQSWKIPTVLPVSGYIFCYICISRHVRAHSSCPVTRCPAAETSLVRLYID</sequence>
<keyword evidence="9" id="KW-0862">Zinc</keyword>
<evidence type="ECO:0000256" key="5">
    <source>
        <dbReference type="ARBA" id="ARBA00022448"/>
    </source>
</evidence>
<keyword evidence="8" id="KW-0863">Zinc-finger</keyword>
<dbReference type="Proteomes" id="UP000322000">
    <property type="component" value="Chromosome 1"/>
</dbReference>
<comment type="similarity">
    <text evidence="3 15">Belongs to the pex2/pex10/pex12 family.</text>
</comment>
<evidence type="ECO:0000256" key="11">
    <source>
        <dbReference type="ARBA" id="ARBA00022989"/>
    </source>
</evidence>
<evidence type="ECO:0000313" key="17">
    <source>
        <dbReference type="Proteomes" id="UP000322000"/>
    </source>
</evidence>
<dbReference type="RefSeq" id="XP_026730262.1">
    <property type="nucleotide sequence ID" value="XM_026874461.1"/>
</dbReference>
<dbReference type="CTD" id="5193"/>
<reference evidence="18" key="1">
    <citation type="submission" date="2025-08" db="UniProtKB">
        <authorList>
            <consortium name="RefSeq"/>
        </authorList>
    </citation>
    <scope>IDENTIFICATION</scope>
</reference>
<keyword evidence="11" id="KW-1133">Transmembrane helix</keyword>
<keyword evidence="6" id="KW-0812">Transmembrane</keyword>
<evidence type="ECO:0000256" key="12">
    <source>
        <dbReference type="ARBA" id="ARBA00023136"/>
    </source>
</evidence>
<evidence type="ECO:0000256" key="14">
    <source>
        <dbReference type="ARBA" id="ARBA00029692"/>
    </source>
</evidence>
<accession>A0A7E5VPQ3</accession>
<dbReference type="PIRSF" id="PIRSF038074">
    <property type="entry name" value="Peroxisome_assembly_p12"/>
    <property type="match status" value="1"/>
</dbReference>
<organism evidence="17 18">
    <name type="scientific">Trichoplusia ni</name>
    <name type="common">Cabbage looper</name>
    <dbReference type="NCBI Taxonomy" id="7111"/>
    <lineage>
        <taxon>Eukaryota</taxon>
        <taxon>Metazoa</taxon>
        <taxon>Ecdysozoa</taxon>
        <taxon>Arthropoda</taxon>
        <taxon>Hexapoda</taxon>
        <taxon>Insecta</taxon>
        <taxon>Pterygota</taxon>
        <taxon>Neoptera</taxon>
        <taxon>Endopterygota</taxon>
        <taxon>Lepidoptera</taxon>
        <taxon>Glossata</taxon>
        <taxon>Ditrysia</taxon>
        <taxon>Noctuoidea</taxon>
        <taxon>Noctuidae</taxon>
        <taxon>Plusiinae</taxon>
        <taxon>Trichoplusia</taxon>
    </lineage>
</organism>
<evidence type="ECO:0000256" key="4">
    <source>
        <dbReference type="ARBA" id="ARBA00018980"/>
    </source>
</evidence>
<dbReference type="GO" id="GO:0008270">
    <property type="term" value="F:zinc ion binding"/>
    <property type="evidence" value="ECO:0007669"/>
    <property type="project" value="UniProtKB-KW"/>
</dbReference>
<gene>
    <name evidence="18" type="primary">LOC113495631</name>
</gene>
<evidence type="ECO:0000256" key="13">
    <source>
        <dbReference type="ARBA" id="ARBA00023140"/>
    </source>
</evidence>
<dbReference type="InterPro" id="IPR001841">
    <property type="entry name" value="Znf_RING"/>
</dbReference>
<dbReference type="GO" id="GO:1990429">
    <property type="term" value="C:peroxisomal importomer complex"/>
    <property type="evidence" value="ECO:0007669"/>
    <property type="project" value="TreeGrafter"/>
</dbReference>